<gene>
    <name evidence="1" type="ORF">GCM10009126_27020</name>
</gene>
<protein>
    <submittedName>
        <fullName evidence="1">Uncharacterized protein</fullName>
    </submittedName>
</protein>
<sequence length="380" mass="42941">MTEIDARRLSKLVPLLDEVSPAEMRGTLPALVHDGEVVLYVRVPAGKVVYMDGIRLLPATFSDAANSWSRSLSPYDLSQVRKARKSGIPAIQNPMIVPDAIYLAMAPKDARLLLEMERREVCWFPFAVQFSPDSGTGSKHLTRLIPWQSLCCLRPNDGQPKRGPWIGHDPGHALAIELRDVFVEQNALDTVLRAKEDPMGLRGTSPGVYVLCRAAARFNDPEKGVQEQQPAVQEWVRNEARACGVNDWLFNNGVLKLVRKLINTKHNERQGVPSPAEFDLSVLSDNEARAFGQLHWMSKRLMLTVHAARCWQQIVSGQERPWEDVSPDDQMRMTRNLGKWLDDWGFTGEGEHKAVWSIAIYPIDIRDIRLKQKANQKIRS</sequence>
<evidence type="ECO:0000313" key="1">
    <source>
        <dbReference type="EMBL" id="GAA0260196.1"/>
    </source>
</evidence>
<dbReference type="Proteomes" id="UP001500657">
    <property type="component" value="Unassembled WGS sequence"/>
</dbReference>
<keyword evidence="2" id="KW-1185">Reference proteome</keyword>
<dbReference type="EMBL" id="BAAAFO010000004">
    <property type="protein sequence ID" value="GAA0260196.1"/>
    <property type="molecule type" value="Genomic_DNA"/>
</dbReference>
<comment type="caution">
    <text evidence="1">The sequence shown here is derived from an EMBL/GenBank/DDBJ whole genome shotgun (WGS) entry which is preliminary data.</text>
</comment>
<name>A0ABN0USJ9_9GAMM</name>
<dbReference type="RefSeq" id="WP_056602750.1">
    <property type="nucleotide sequence ID" value="NZ_BAAAFO010000004.1"/>
</dbReference>
<organism evidence="1 2">
    <name type="scientific">Rhodanobacter caeni</name>
    <dbReference type="NCBI Taxonomy" id="657654"/>
    <lineage>
        <taxon>Bacteria</taxon>
        <taxon>Pseudomonadati</taxon>
        <taxon>Pseudomonadota</taxon>
        <taxon>Gammaproteobacteria</taxon>
        <taxon>Lysobacterales</taxon>
        <taxon>Rhodanobacteraceae</taxon>
        <taxon>Rhodanobacter</taxon>
    </lineage>
</organism>
<proteinExistence type="predicted"/>
<evidence type="ECO:0000313" key="2">
    <source>
        <dbReference type="Proteomes" id="UP001500657"/>
    </source>
</evidence>
<reference evidence="1 2" key="1">
    <citation type="journal article" date="2019" name="Int. J. Syst. Evol. Microbiol.">
        <title>The Global Catalogue of Microorganisms (GCM) 10K type strain sequencing project: providing services to taxonomists for standard genome sequencing and annotation.</title>
        <authorList>
            <consortium name="The Broad Institute Genomics Platform"/>
            <consortium name="The Broad Institute Genome Sequencing Center for Infectious Disease"/>
            <person name="Wu L."/>
            <person name="Ma J."/>
        </authorList>
    </citation>
    <scope>NUCLEOTIDE SEQUENCE [LARGE SCALE GENOMIC DNA]</scope>
    <source>
        <strain evidence="1 2">JCM 16242</strain>
    </source>
</reference>
<accession>A0ABN0USJ9</accession>